<dbReference type="EMBL" id="LGTL01000004">
    <property type="protein sequence ID" value="KPA82868.1"/>
    <property type="molecule type" value="Genomic_DNA"/>
</dbReference>
<gene>
    <name evidence="2" type="ORF">ABB37_02632</name>
</gene>
<evidence type="ECO:0000313" key="3">
    <source>
        <dbReference type="Proteomes" id="UP000037923"/>
    </source>
</evidence>
<feature type="compositionally biased region" description="Gly residues" evidence="1">
    <location>
        <begin position="908"/>
        <end position="919"/>
    </location>
</feature>
<feature type="region of interest" description="Disordered" evidence="1">
    <location>
        <begin position="591"/>
        <end position="627"/>
    </location>
</feature>
<dbReference type="Proteomes" id="UP000037923">
    <property type="component" value="Unassembled WGS sequence"/>
</dbReference>
<feature type="region of interest" description="Disordered" evidence="1">
    <location>
        <begin position="995"/>
        <end position="1039"/>
    </location>
</feature>
<dbReference type="RefSeq" id="XP_015661307.1">
    <property type="nucleotide sequence ID" value="XM_015799705.1"/>
</dbReference>
<feature type="region of interest" description="Disordered" evidence="1">
    <location>
        <begin position="1069"/>
        <end position="1125"/>
    </location>
</feature>
<feature type="compositionally biased region" description="Low complexity" evidence="1">
    <location>
        <begin position="460"/>
        <end position="479"/>
    </location>
</feature>
<feature type="compositionally biased region" description="Acidic residues" evidence="1">
    <location>
        <begin position="305"/>
        <end position="326"/>
    </location>
</feature>
<dbReference type="GeneID" id="26902923"/>
<feature type="compositionally biased region" description="Low complexity" evidence="1">
    <location>
        <begin position="375"/>
        <end position="384"/>
    </location>
</feature>
<name>A0A0N0DXD8_LEPPY</name>
<dbReference type="OrthoDB" id="267993at2759"/>
<feature type="compositionally biased region" description="Basic and acidic residues" evidence="1">
    <location>
        <begin position="1100"/>
        <end position="1115"/>
    </location>
</feature>
<feature type="compositionally biased region" description="Low complexity" evidence="1">
    <location>
        <begin position="240"/>
        <end position="260"/>
    </location>
</feature>
<feature type="compositionally biased region" description="Polar residues" evidence="1">
    <location>
        <begin position="878"/>
        <end position="887"/>
    </location>
</feature>
<feature type="compositionally biased region" description="Basic and acidic residues" evidence="1">
    <location>
        <begin position="1022"/>
        <end position="1039"/>
    </location>
</feature>
<feature type="compositionally biased region" description="Pro residues" evidence="1">
    <location>
        <begin position="609"/>
        <end position="627"/>
    </location>
</feature>
<feature type="region of interest" description="Disordered" evidence="1">
    <location>
        <begin position="1146"/>
        <end position="1190"/>
    </location>
</feature>
<comment type="caution">
    <text evidence="2">The sequence shown here is derived from an EMBL/GenBank/DDBJ whole genome shotgun (WGS) entry which is preliminary data.</text>
</comment>
<feature type="region of interest" description="Disordered" evidence="1">
    <location>
        <begin position="775"/>
        <end position="835"/>
    </location>
</feature>
<feature type="compositionally biased region" description="Basic residues" evidence="1">
    <location>
        <begin position="1083"/>
        <end position="1096"/>
    </location>
</feature>
<organism evidence="2 3">
    <name type="scientific">Leptomonas pyrrhocoris</name>
    <name type="common">Firebug parasite</name>
    <dbReference type="NCBI Taxonomy" id="157538"/>
    <lineage>
        <taxon>Eukaryota</taxon>
        <taxon>Discoba</taxon>
        <taxon>Euglenozoa</taxon>
        <taxon>Kinetoplastea</taxon>
        <taxon>Metakinetoplastina</taxon>
        <taxon>Trypanosomatida</taxon>
        <taxon>Trypanosomatidae</taxon>
        <taxon>Leishmaniinae</taxon>
        <taxon>Leptomonas</taxon>
    </lineage>
</organism>
<keyword evidence="3" id="KW-1185">Reference proteome</keyword>
<feature type="compositionally biased region" description="Basic and acidic residues" evidence="1">
    <location>
        <begin position="334"/>
        <end position="348"/>
    </location>
</feature>
<dbReference type="OMA" id="YATAVPC"/>
<sequence>MLKRFPIQPSGKGALTLLRRSAAPSTANLLHSPHGTRSLTLRALTSAPLLRCRVPLLRRCCTAVTTTTTAMTTASAILTQPCRTISFSYATAVPCVRFDVSTKVLARITNQPTLPPSANIYVIDVRKKHNKTKKPNPRRIMSKVIAAHRAEKTKAAVEMDADDAYTPPLIFLVKTDDTTKQAAHRQHVMDEQLTSLGEFGEFRVCVLSGPKSRHWSQYVASEEKDGESSTAATQPPPLPSLANPSEAAAAGAVAAAQLSPNTGKTTSSAPASSLNSEGTVIAAASSAAVHVEGEGVDAAANDGTAGDEEEWEEVEEEVEEDEDEMEVGVPEVQPRQDEVVDESGKDADAIESPSLDEVDDVTAAHASVPVEGTPSSSSSSLRSSNDARVRYEDEHFVDDGAGASAHLYRHNIPESTTLKGGGTHDVIMDAHEEGHATAAAEEDEDEDVEAIAGVDEHTETPPATAAKTEVTAPSSSPSSSPSPPPAQPAEEEKAWEEFDIDGLPIAEEATGTTPNVARSPREASSASLAEPAVPAAAEVAEPSSPAAEDHALHKALKVEEEMELSCTPSTEAAGEVDKVAEANSVEAAAEVMDTAPVGSIEPAKTESPPESPSALPPPPPQPTTPMPVYPHVAARLYNGASTAYLSDRALRDLPLKGNVLVIDRLDWHDGTIADIDAALAQTDPVAGHVLLYRDAYAPQLACVVKENIVFRDALVPFIFAFRTSLSRAAAQTQQRRFVEALRCRPHGLSVEQQALVAGQKDRTFVCVLCAEESVKGGENPLENPDQRSRVAAPKHKQQDARTATSSDTHEEEEEELNDADVRETEEAADAALDPDSTDALQRLWSMIDDAPASSSSADADAHGSPHSTGGSVNRDLNDQPSRSSLTSAKKKFSVPVPSYEMEEEGLADYGGGDDGGYGGSASAFGRSAAKSDEDDGDAPVVRRGINARSSSARPRDSSSTPPTSLPSKPAPAPMSLGLLGFETVVFGRPNAYAHMHTPYDHGEQHRERGRERRSTAHATKTHSTEDMNHDEEDGHGSVHGAVDHSVVDAATHEADGGSALTFAAASDLDAPETKGATSESKKPRSYSSRRIKRSISTRRWSGEKQKSKAARKNDDAAAAAAAAAQAQAEDAAIEDFILRLYEDNDKKSAKTAKRKKASAATSRRSGGGGASAVPSARSLLKSAGRKKKKT</sequence>
<feature type="compositionally biased region" description="Basic and acidic residues" evidence="1">
    <location>
        <begin position="997"/>
        <end position="1014"/>
    </location>
</feature>
<feature type="region of interest" description="Disordered" evidence="1">
    <location>
        <begin position="850"/>
        <end position="971"/>
    </location>
</feature>
<feature type="compositionally biased region" description="Low complexity" evidence="1">
    <location>
        <begin position="1116"/>
        <end position="1125"/>
    </location>
</feature>
<feature type="compositionally biased region" description="Low complexity" evidence="1">
    <location>
        <begin position="850"/>
        <end position="867"/>
    </location>
</feature>
<dbReference type="VEuPathDB" id="TriTrypDB:LpyrH10_04_1820"/>
<protein>
    <submittedName>
        <fullName evidence="2">Uncharacterized protein</fullName>
    </submittedName>
</protein>
<dbReference type="AlphaFoldDB" id="A0A0N0DXD8"/>
<evidence type="ECO:0000256" key="1">
    <source>
        <dbReference type="SAM" id="MobiDB-lite"/>
    </source>
</evidence>
<evidence type="ECO:0000313" key="2">
    <source>
        <dbReference type="EMBL" id="KPA82868.1"/>
    </source>
</evidence>
<feature type="region of interest" description="Disordered" evidence="1">
    <location>
        <begin position="217"/>
        <end position="273"/>
    </location>
</feature>
<feature type="compositionally biased region" description="Polar residues" evidence="1">
    <location>
        <begin position="261"/>
        <end position="273"/>
    </location>
</feature>
<feature type="region of interest" description="Disordered" evidence="1">
    <location>
        <begin position="298"/>
        <end position="387"/>
    </location>
</feature>
<proteinExistence type="predicted"/>
<feature type="compositionally biased region" description="Low complexity" evidence="1">
    <location>
        <begin position="947"/>
        <end position="967"/>
    </location>
</feature>
<reference evidence="2 3" key="1">
    <citation type="submission" date="2015-07" db="EMBL/GenBank/DDBJ databases">
        <title>High-quality genome of monoxenous trypanosomatid Leptomonas pyrrhocoris.</title>
        <authorList>
            <person name="Flegontov P."/>
            <person name="Butenko A."/>
            <person name="Firsov S."/>
            <person name="Vlcek C."/>
            <person name="Logacheva M.D."/>
            <person name="Field M."/>
            <person name="Filatov D."/>
            <person name="Flegontova O."/>
            <person name="Gerasimov E."/>
            <person name="Jackson A.P."/>
            <person name="Kelly S."/>
            <person name="Opperdoes F."/>
            <person name="O'Reilly A."/>
            <person name="Votypka J."/>
            <person name="Yurchenko V."/>
            <person name="Lukes J."/>
        </authorList>
    </citation>
    <scope>NUCLEOTIDE SEQUENCE [LARGE SCALE GENOMIC DNA]</scope>
    <source>
        <strain evidence="2">H10</strain>
    </source>
</reference>
<feature type="compositionally biased region" description="Acidic residues" evidence="1">
    <location>
        <begin position="809"/>
        <end position="818"/>
    </location>
</feature>
<feature type="compositionally biased region" description="Acidic residues" evidence="1">
    <location>
        <begin position="440"/>
        <end position="449"/>
    </location>
</feature>
<feature type="region of interest" description="Disordered" evidence="1">
    <location>
        <begin position="432"/>
        <end position="550"/>
    </location>
</feature>
<accession>A0A0N0DXD8</accession>
<feature type="compositionally biased region" description="Low complexity" evidence="1">
    <location>
        <begin position="522"/>
        <end position="546"/>
    </location>
</feature>